<dbReference type="Gene3D" id="3.10.20.30">
    <property type="match status" value="1"/>
</dbReference>
<dbReference type="Pfam" id="PF17651">
    <property type="entry name" value="Raco_middle"/>
    <property type="match status" value="1"/>
</dbReference>
<dbReference type="SUPFAM" id="SSF54292">
    <property type="entry name" value="2Fe-2S ferredoxin-like"/>
    <property type="match status" value="1"/>
</dbReference>
<dbReference type="PANTHER" id="PTHR42895:SF2">
    <property type="entry name" value="IRON-SULFUR CLUSTER PROTEIN"/>
    <property type="match status" value="1"/>
</dbReference>
<dbReference type="InterPro" id="IPR027980">
    <property type="entry name" value="RACo_C"/>
</dbReference>
<proteinExistence type="predicted"/>
<dbReference type="InterPro" id="IPR052911">
    <property type="entry name" value="Corrinoid_activation_enz"/>
</dbReference>
<dbReference type="PROSITE" id="PS51085">
    <property type="entry name" value="2FE2S_FER_2"/>
    <property type="match status" value="1"/>
</dbReference>
<dbReference type="Proteomes" id="UP001489509">
    <property type="component" value="Unassembled WGS sequence"/>
</dbReference>
<accession>A0ABV1DZW8</accession>
<evidence type="ECO:0000256" key="1">
    <source>
        <dbReference type="SAM" id="MobiDB-lite"/>
    </source>
</evidence>
<evidence type="ECO:0000313" key="3">
    <source>
        <dbReference type="EMBL" id="MEQ2439892.1"/>
    </source>
</evidence>
<dbReference type="InterPro" id="IPR036010">
    <property type="entry name" value="2Fe-2S_ferredoxin-like_sf"/>
</dbReference>
<dbReference type="InterPro" id="IPR042259">
    <property type="entry name" value="Raco-like_middle_sf"/>
</dbReference>
<comment type="caution">
    <text evidence="3">The sequence shown here is derived from an EMBL/GenBank/DDBJ whole genome shotgun (WGS) entry which is preliminary data.</text>
</comment>
<dbReference type="Gene3D" id="3.30.420.480">
    <property type="entry name" value="Domain of unknown function (DUF4445)"/>
    <property type="match status" value="1"/>
</dbReference>
<reference evidence="3 4" key="1">
    <citation type="submission" date="2024-03" db="EMBL/GenBank/DDBJ databases">
        <title>Human intestinal bacterial collection.</title>
        <authorList>
            <person name="Pauvert C."/>
            <person name="Hitch T.C.A."/>
            <person name="Clavel T."/>
        </authorList>
    </citation>
    <scope>NUCLEOTIDE SEQUENCE [LARGE SCALE GENOMIC DNA]</scope>
    <source>
        <strain evidence="3 4">CLA-JM-H44</strain>
    </source>
</reference>
<protein>
    <submittedName>
        <fullName evidence="3">ASKHA domain-containing protein</fullName>
    </submittedName>
</protein>
<dbReference type="CDD" id="cd00207">
    <property type="entry name" value="fer2"/>
    <property type="match status" value="1"/>
</dbReference>
<organism evidence="3 4">
    <name type="scientific">Solibaculum intestinale</name>
    <dbReference type="NCBI Taxonomy" id="3133165"/>
    <lineage>
        <taxon>Bacteria</taxon>
        <taxon>Bacillati</taxon>
        <taxon>Bacillota</taxon>
        <taxon>Clostridia</taxon>
        <taxon>Eubacteriales</taxon>
        <taxon>Oscillospiraceae</taxon>
        <taxon>Solibaculum</taxon>
    </lineage>
</organism>
<feature type="region of interest" description="Disordered" evidence="1">
    <location>
        <begin position="91"/>
        <end position="113"/>
    </location>
</feature>
<keyword evidence="4" id="KW-1185">Reference proteome</keyword>
<evidence type="ECO:0000313" key="4">
    <source>
        <dbReference type="Proteomes" id="UP001489509"/>
    </source>
</evidence>
<dbReference type="InterPro" id="IPR001041">
    <property type="entry name" value="2Fe-2S_ferredoxin-type"/>
</dbReference>
<dbReference type="Pfam" id="PF14574">
    <property type="entry name" value="RACo_C_ter"/>
    <property type="match status" value="1"/>
</dbReference>
<name>A0ABV1DZW8_9FIRM</name>
<gene>
    <name evidence="3" type="ORF">WMO26_03515</name>
</gene>
<dbReference type="EMBL" id="JBBMFD010000003">
    <property type="protein sequence ID" value="MEQ2439892.1"/>
    <property type="molecule type" value="Genomic_DNA"/>
</dbReference>
<dbReference type="Pfam" id="PF00111">
    <property type="entry name" value="Fer2"/>
    <property type="match status" value="1"/>
</dbReference>
<dbReference type="InterPro" id="IPR041414">
    <property type="entry name" value="Raco-like_middle"/>
</dbReference>
<evidence type="ECO:0000259" key="2">
    <source>
        <dbReference type="PROSITE" id="PS51085"/>
    </source>
</evidence>
<dbReference type="PANTHER" id="PTHR42895">
    <property type="entry name" value="IRON-SULFUR CLUSTER-BINDING PROTEIN-RELATED"/>
    <property type="match status" value="1"/>
</dbReference>
<dbReference type="RefSeq" id="WP_349218158.1">
    <property type="nucleotide sequence ID" value="NZ_JBBMFD010000003.1"/>
</dbReference>
<dbReference type="InterPro" id="IPR012675">
    <property type="entry name" value="Beta-grasp_dom_sf"/>
</dbReference>
<sequence>MPDVTLIRGDRTDLLSAHPGETLLDLLGRCGVSFYAPCGGGHTCGKCRVKATGALSAMSDEEAILLGSAREAGVRLACFARVEGEATVTLQAPAEAQTGENSPAPSEPAGETEPLGFAADLGTTTVALSLFGLKSRRLLSTESALNPQRTFGADVIARIDAAGKGALPALQTSIVGALNDMLSFVCRKAGAAVERVQKGVIAANTTMLHLLRGLDPASIAQAPFTPKSLFGGDVPAGELGLSIDPNAPVHLIRCLSAYVGGDITAGILAADLGNPKENALLIDIGTNGEMALSRGREIFCCSVAAGPALEGARIRYGMGGVPGAINQVTLTKEGLSVTTIGGEPAAGICGSGLLDAAAALLDCGAVDETGRMDGEELPPALAGRFLALDGQPAFLLSKEQGIAVTQQDIRELQLAKAAFAAGIALLLKEAGLTEAEVDRVVLAGSFGCALNPKSACRIGLLPAAFLPKTQAGGNTAGLGAGAVLLEDGARARLTQIAWDAKYLELSGRADFNDAYVDAMLFPDGEE</sequence>
<feature type="domain" description="2Fe-2S ferredoxin-type" evidence="2">
    <location>
        <begin position="2"/>
        <end position="96"/>
    </location>
</feature>